<dbReference type="GO" id="GO:0070930">
    <property type="term" value="P:trans-translation-dependent protein tagging"/>
    <property type="evidence" value="ECO:0007669"/>
    <property type="project" value="TreeGrafter"/>
</dbReference>
<dbReference type="GO" id="GO:0005829">
    <property type="term" value="C:cytosol"/>
    <property type="evidence" value="ECO:0007669"/>
    <property type="project" value="TreeGrafter"/>
</dbReference>
<dbReference type="GO" id="GO:0003723">
    <property type="term" value="F:RNA binding"/>
    <property type="evidence" value="ECO:0007669"/>
    <property type="project" value="UniProtKB-UniRule"/>
</dbReference>
<evidence type="ECO:0000256" key="1">
    <source>
        <dbReference type="ARBA" id="ARBA00022490"/>
    </source>
</evidence>
<reference evidence="5" key="1">
    <citation type="submission" date="2017-09" db="EMBL/GenBank/DDBJ databases">
        <title>Depth-based differentiation of microbial function through sediment-hosted aquifers and enrichment of novel symbionts in the deep terrestrial subsurface.</title>
        <authorList>
            <person name="Probst A.J."/>
            <person name="Ladd B."/>
            <person name="Jarett J.K."/>
            <person name="Geller-Mcgrath D.E."/>
            <person name="Sieber C.M.K."/>
            <person name="Emerson J.B."/>
            <person name="Anantharaman K."/>
            <person name="Thomas B.C."/>
            <person name="Malmstrom R."/>
            <person name="Stieglmeier M."/>
            <person name="Klingl A."/>
            <person name="Woyke T."/>
            <person name="Ryan C.M."/>
            <person name="Banfield J.F."/>
        </authorList>
    </citation>
    <scope>NUCLEOTIDE SEQUENCE [LARGE SCALE GENOMIC DNA]</scope>
</reference>
<comment type="caution">
    <text evidence="4">The sequence shown here is derived from an EMBL/GenBank/DDBJ whole genome shotgun (WGS) entry which is preliminary data.</text>
</comment>
<dbReference type="PROSITE" id="PS01317">
    <property type="entry name" value="SSRP"/>
    <property type="match status" value="1"/>
</dbReference>
<keyword evidence="2 3" id="KW-0694">RNA-binding</keyword>
<comment type="subcellular location">
    <subcellularLocation>
        <location evidence="3">Cytoplasm</location>
    </subcellularLocation>
    <text evidence="3">The tmRNA-SmpB complex associates with stalled 70S ribosomes.</text>
</comment>
<comment type="similarity">
    <text evidence="3">Belongs to the SmpB family.</text>
</comment>
<dbReference type="Pfam" id="PF01668">
    <property type="entry name" value="SmpB"/>
    <property type="match status" value="1"/>
</dbReference>
<organism evidence="4 5">
    <name type="scientific">Candidatus Komeilibacteria bacterium CG_4_10_14_0_8_um_filter_37_78</name>
    <dbReference type="NCBI Taxonomy" id="1974471"/>
    <lineage>
        <taxon>Bacteria</taxon>
        <taxon>Candidatus Komeiliibacteriota</taxon>
    </lineage>
</organism>
<dbReference type="CDD" id="cd09294">
    <property type="entry name" value="SmpB"/>
    <property type="match status" value="1"/>
</dbReference>
<dbReference type="SUPFAM" id="SSF74982">
    <property type="entry name" value="Small protein B (SmpB)"/>
    <property type="match status" value="1"/>
</dbReference>
<comment type="function">
    <text evidence="3">Required for rescue of stalled ribosomes mediated by trans-translation. Binds to transfer-messenger RNA (tmRNA), required for stable association of tmRNA with ribosomes. tmRNA and SmpB together mimic tRNA shape, replacing the anticodon stem-loop with SmpB. tmRNA is encoded by the ssrA gene; the 2 termini fold to resemble tRNA(Ala) and it encodes a 'tag peptide', a short internal open reading frame. During trans-translation Ala-aminoacylated tmRNA acts like a tRNA, entering the A-site of stalled ribosomes, displacing the stalled mRNA. The ribosome then switches to translate the ORF on the tmRNA; the nascent peptide is terminated with the 'tag peptide' encoded by the tmRNA and targeted for degradation. The ribosome is freed to recommence translation, which seems to be the essential function of trans-translation.</text>
</comment>
<gene>
    <name evidence="3" type="primary">smpB</name>
    <name evidence="4" type="ORF">COY67_03310</name>
</gene>
<evidence type="ECO:0000256" key="3">
    <source>
        <dbReference type="HAMAP-Rule" id="MF_00023"/>
    </source>
</evidence>
<evidence type="ECO:0000313" key="5">
    <source>
        <dbReference type="Proteomes" id="UP000228689"/>
    </source>
</evidence>
<dbReference type="InterPro" id="IPR020081">
    <property type="entry name" value="SsrA-bd_prot_CS"/>
</dbReference>
<dbReference type="PANTHER" id="PTHR30308">
    <property type="entry name" value="TMRNA-BINDING COMPONENT OF TRANS-TRANSLATION TAGGING COMPLEX"/>
    <property type="match status" value="1"/>
</dbReference>
<dbReference type="EMBL" id="PFMC01000079">
    <property type="protein sequence ID" value="PIY93971.1"/>
    <property type="molecule type" value="Genomic_DNA"/>
</dbReference>
<dbReference type="NCBIfam" id="NF003843">
    <property type="entry name" value="PRK05422.1"/>
    <property type="match status" value="1"/>
</dbReference>
<evidence type="ECO:0000313" key="4">
    <source>
        <dbReference type="EMBL" id="PIY93971.1"/>
    </source>
</evidence>
<evidence type="ECO:0000256" key="2">
    <source>
        <dbReference type="ARBA" id="ARBA00022884"/>
    </source>
</evidence>
<name>A0A2M7RBM5_9BACT</name>
<dbReference type="InterPro" id="IPR000037">
    <property type="entry name" value="SsrA-bd_prot"/>
</dbReference>
<dbReference type="GO" id="GO:0070929">
    <property type="term" value="P:trans-translation"/>
    <property type="evidence" value="ECO:0007669"/>
    <property type="project" value="UniProtKB-UniRule"/>
</dbReference>
<dbReference type="NCBIfam" id="TIGR00086">
    <property type="entry name" value="smpB"/>
    <property type="match status" value="1"/>
</dbReference>
<keyword evidence="1 3" id="KW-0963">Cytoplasm</keyword>
<dbReference type="HAMAP" id="MF_00023">
    <property type="entry name" value="SmpB"/>
    <property type="match status" value="1"/>
</dbReference>
<dbReference type="Gene3D" id="2.40.280.10">
    <property type="match status" value="1"/>
</dbReference>
<dbReference type="AlphaFoldDB" id="A0A2M7RBM5"/>
<dbReference type="PANTHER" id="PTHR30308:SF2">
    <property type="entry name" value="SSRA-BINDING PROTEIN"/>
    <property type="match status" value="1"/>
</dbReference>
<protein>
    <recommendedName>
        <fullName evidence="3">SsrA-binding protein</fullName>
    </recommendedName>
    <alternativeName>
        <fullName evidence="3">Small protein B</fullName>
    </alternativeName>
</protein>
<dbReference type="InterPro" id="IPR023620">
    <property type="entry name" value="SmpB"/>
</dbReference>
<accession>A0A2M7RBM5</accession>
<sequence>MKKNSPKTALTVNKKAGFNYEIIEKYEAGIKLTGSEVKAAKQGLIRLNGSYASLEYNKANKPIIVLKNCKISKYQKAGYGQDQYNPLRDRELLLNKREIVSLVGKMNSTGLTLVPFSVYTMRRLIKVELALVKGKSKIDKREKIKNRDIDRRLKQRLDY</sequence>
<dbReference type="Proteomes" id="UP000228689">
    <property type="component" value="Unassembled WGS sequence"/>
</dbReference>
<proteinExistence type="inferred from homology"/>